<dbReference type="SUPFAM" id="SSF48371">
    <property type="entry name" value="ARM repeat"/>
    <property type="match status" value="1"/>
</dbReference>
<organism evidence="1 2">
    <name type="scientific">Symbiodinium pilosum</name>
    <name type="common">Dinoflagellate</name>
    <dbReference type="NCBI Taxonomy" id="2952"/>
    <lineage>
        <taxon>Eukaryota</taxon>
        <taxon>Sar</taxon>
        <taxon>Alveolata</taxon>
        <taxon>Dinophyceae</taxon>
        <taxon>Suessiales</taxon>
        <taxon>Symbiodiniaceae</taxon>
        <taxon>Symbiodinium</taxon>
    </lineage>
</organism>
<proteinExistence type="predicted"/>
<sequence>DASFGGAAMTEMSAALRRMVAPGDPEVVEHIAGLLSNPAFAVRHAAMQALPHVVAKGDAAAIDMILARVDDKDVEIREEAIRALAQVASE</sequence>
<reference evidence="1" key="1">
    <citation type="submission" date="2021-02" db="EMBL/GenBank/DDBJ databases">
        <authorList>
            <person name="Dougan E. K."/>
            <person name="Rhodes N."/>
            <person name="Thang M."/>
            <person name="Chan C."/>
        </authorList>
    </citation>
    <scope>NUCLEOTIDE SEQUENCE</scope>
</reference>
<feature type="non-terminal residue" evidence="1">
    <location>
        <position position="90"/>
    </location>
</feature>
<dbReference type="OrthoDB" id="424643at2759"/>
<dbReference type="InterPro" id="IPR016024">
    <property type="entry name" value="ARM-type_fold"/>
</dbReference>
<dbReference type="Proteomes" id="UP000649617">
    <property type="component" value="Unassembled WGS sequence"/>
</dbReference>
<protein>
    <recommendedName>
        <fullName evidence="3">HEAT repeat domain-containing protein</fullName>
    </recommendedName>
</protein>
<evidence type="ECO:0008006" key="3">
    <source>
        <dbReference type="Google" id="ProtNLM"/>
    </source>
</evidence>
<gene>
    <name evidence="1" type="ORF">SPIL2461_LOCUS22226</name>
</gene>
<dbReference type="Gene3D" id="1.25.10.10">
    <property type="entry name" value="Leucine-rich Repeat Variant"/>
    <property type="match status" value="1"/>
</dbReference>
<dbReference type="Pfam" id="PF13646">
    <property type="entry name" value="HEAT_2"/>
    <property type="match status" value="1"/>
</dbReference>
<evidence type="ECO:0000313" key="1">
    <source>
        <dbReference type="EMBL" id="CAE7761643.1"/>
    </source>
</evidence>
<dbReference type="AlphaFoldDB" id="A0A812Y1X9"/>
<dbReference type="EMBL" id="CAJNIZ010047079">
    <property type="protein sequence ID" value="CAE7761643.1"/>
    <property type="molecule type" value="Genomic_DNA"/>
</dbReference>
<dbReference type="InterPro" id="IPR011989">
    <property type="entry name" value="ARM-like"/>
</dbReference>
<keyword evidence="2" id="KW-1185">Reference proteome</keyword>
<evidence type="ECO:0000313" key="2">
    <source>
        <dbReference type="Proteomes" id="UP000649617"/>
    </source>
</evidence>
<name>A0A812Y1X9_SYMPI</name>
<feature type="non-terminal residue" evidence="1">
    <location>
        <position position="1"/>
    </location>
</feature>
<accession>A0A812Y1X9</accession>
<comment type="caution">
    <text evidence="1">The sequence shown here is derived from an EMBL/GenBank/DDBJ whole genome shotgun (WGS) entry which is preliminary data.</text>
</comment>